<dbReference type="EMBL" id="CAXLJM020000065">
    <property type="protein sequence ID" value="CAL8121484.1"/>
    <property type="molecule type" value="Genomic_DNA"/>
</dbReference>
<protein>
    <submittedName>
        <fullName evidence="2">Uncharacterized protein</fullName>
    </submittedName>
</protein>
<gene>
    <name evidence="2" type="ORF">ODALV1_LOCUS19406</name>
</gene>
<name>A0ABP1R8J4_9HEXA</name>
<proteinExistence type="predicted"/>
<reference evidence="2 3" key="1">
    <citation type="submission" date="2024-08" db="EMBL/GenBank/DDBJ databases">
        <authorList>
            <person name="Cucini C."/>
            <person name="Frati F."/>
        </authorList>
    </citation>
    <scope>NUCLEOTIDE SEQUENCE [LARGE SCALE GENOMIC DNA]</scope>
</reference>
<evidence type="ECO:0000313" key="3">
    <source>
        <dbReference type="Proteomes" id="UP001642540"/>
    </source>
</evidence>
<feature type="compositionally biased region" description="Basic and acidic residues" evidence="1">
    <location>
        <begin position="35"/>
        <end position="47"/>
    </location>
</feature>
<organism evidence="2 3">
    <name type="scientific">Orchesella dallaii</name>
    <dbReference type="NCBI Taxonomy" id="48710"/>
    <lineage>
        <taxon>Eukaryota</taxon>
        <taxon>Metazoa</taxon>
        <taxon>Ecdysozoa</taxon>
        <taxon>Arthropoda</taxon>
        <taxon>Hexapoda</taxon>
        <taxon>Collembola</taxon>
        <taxon>Entomobryomorpha</taxon>
        <taxon>Entomobryoidea</taxon>
        <taxon>Orchesellidae</taxon>
        <taxon>Orchesellinae</taxon>
        <taxon>Orchesella</taxon>
    </lineage>
</organism>
<dbReference type="Proteomes" id="UP001642540">
    <property type="component" value="Unassembled WGS sequence"/>
</dbReference>
<comment type="caution">
    <text evidence="2">The sequence shown here is derived from an EMBL/GenBank/DDBJ whole genome shotgun (WGS) entry which is preliminary data.</text>
</comment>
<keyword evidence="3" id="KW-1185">Reference proteome</keyword>
<evidence type="ECO:0000313" key="2">
    <source>
        <dbReference type="EMBL" id="CAL8121484.1"/>
    </source>
</evidence>
<accession>A0ABP1R8J4</accession>
<feature type="region of interest" description="Disordered" evidence="1">
    <location>
        <begin position="26"/>
        <end position="47"/>
    </location>
</feature>
<evidence type="ECO:0000256" key="1">
    <source>
        <dbReference type="SAM" id="MobiDB-lite"/>
    </source>
</evidence>
<sequence>MLKQWGITKPEMIVPDKNLQVPQLQEEQIANPETHSSENGDEELKTEMETSLCDKLFEGDPVLHRWIDGYYHSGVAMSLEINRNWMIQFNEESRGLASEDCTFPIDIIGAGMEGQVFVSEDVGWTKALVTKQIQ</sequence>